<feature type="signal peptide" evidence="1">
    <location>
        <begin position="1"/>
        <end position="18"/>
    </location>
</feature>
<dbReference type="EMBL" id="ABZS01000147">
    <property type="protein sequence ID" value="EEP60128.1"/>
    <property type="molecule type" value="Genomic_DNA"/>
</dbReference>
<sequence length="279" mass="31232">MFKKVSAIILFLFSFSFADSLIVNKKGSSTYIQYSQFLLAQGETIIGPIQLLPMANTDDLVIKPSDSSVKISGYMIEPTKENFIENLIGKTISIEGDGRLIRGTVISVKDNFITLDTKNGVVVTTLPTFPNRLSSSLKWQDIQAPRVTIKLNSDKPVSAGINLIYPINGFSWDVVYTADISNNKVVLNGFYKIVNNTPIRLNDVALYIKENERVVKLYDKTVIEPYTSKLVNIDRLELPYSKVNTINSKKYFPDGKVAVYKNNVFVGYGSIQNNVLRLP</sequence>
<reference evidence="2 3" key="1">
    <citation type="submission" date="2009-04" db="EMBL/GenBank/DDBJ databases">
        <authorList>
            <person name="Reysenbach A.-L."/>
            <person name="Heidelberg J.F."/>
            <person name="Nelson W.C."/>
        </authorList>
    </citation>
    <scope>NUCLEOTIDE SEQUENCE [LARGE SCALE GENOMIC DNA]</scope>
    <source>
        <strain evidence="2 3">SS-5</strain>
    </source>
</reference>
<dbReference type="OrthoDB" id="11130at2"/>
<dbReference type="AlphaFoldDB" id="C4FLC4"/>
<dbReference type="RefSeq" id="WP_007547682.1">
    <property type="nucleotide sequence ID" value="NZ_ABZS01000147.1"/>
</dbReference>
<feature type="chain" id="PRO_5002938139" description="DUF5666 domain-containing protein" evidence="1">
    <location>
        <begin position="19"/>
        <end position="279"/>
    </location>
</feature>
<accession>C4FLC4</accession>
<proteinExistence type="predicted"/>
<evidence type="ECO:0000313" key="2">
    <source>
        <dbReference type="EMBL" id="EEP60128.1"/>
    </source>
</evidence>
<comment type="caution">
    <text evidence="2">The sequence shown here is derived from an EMBL/GenBank/DDBJ whole genome shotgun (WGS) entry which is preliminary data.</text>
</comment>
<gene>
    <name evidence="2" type="ORF">SULYE_1378</name>
</gene>
<name>C4FLC4_9AQUI</name>
<dbReference type="Proteomes" id="UP000005540">
    <property type="component" value="Unassembled WGS sequence"/>
</dbReference>
<keyword evidence="3" id="KW-1185">Reference proteome</keyword>
<protein>
    <recommendedName>
        <fullName evidence="4">DUF5666 domain-containing protein</fullName>
    </recommendedName>
</protein>
<organism evidence="2 3">
    <name type="scientific">Sulfurihydrogenibium yellowstonense SS-5</name>
    <dbReference type="NCBI Taxonomy" id="432331"/>
    <lineage>
        <taxon>Bacteria</taxon>
        <taxon>Pseudomonadati</taxon>
        <taxon>Aquificota</taxon>
        <taxon>Aquificia</taxon>
        <taxon>Aquificales</taxon>
        <taxon>Hydrogenothermaceae</taxon>
        <taxon>Sulfurihydrogenibium</taxon>
    </lineage>
</organism>
<evidence type="ECO:0000256" key="1">
    <source>
        <dbReference type="SAM" id="SignalP"/>
    </source>
</evidence>
<keyword evidence="1" id="KW-0732">Signal</keyword>
<evidence type="ECO:0000313" key="3">
    <source>
        <dbReference type="Proteomes" id="UP000005540"/>
    </source>
</evidence>
<evidence type="ECO:0008006" key="4">
    <source>
        <dbReference type="Google" id="ProtNLM"/>
    </source>
</evidence>